<reference evidence="3 4" key="1">
    <citation type="submission" date="2013-08" db="EMBL/GenBank/DDBJ databases">
        <authorList>
            <person name="Stouthamer R."/>
            <person name="Nunney L."/>
        </authorList>
    </citation>
    <scope>NUCLEOTIDE SEQUENCE [LARGE SCALE GENOMIC DNA]</scope>
    <source>
        <strain evidence="4">ann-1</strain>
    </source>
</reference>
<organism evidence="3 4">
    <name type="scientific">Xylella fastidiosa subsp. sandyi Ann-1</name>
    <dbReference type="NCBI Taxonomy" id="155920"/>
    <lineage>
        <taxon>Bacteria</taxon>
        <taxon>Pseudomonadati</taxon>
        <taxon>Pseudomonadota</taxon>
        <taxon>Gammaproteobacteria</taxon>
        <taxon>Lysobacterales</taxon>
        <taxon>Lysobacteraceae</taxon>
        <taxon>Xylella</taxon>
    </lineage>
</organism>
<keyword evidence="1" id="KW-1133">Transmembrane helix</keyword>
<evidence type="ECO:0000313" key="3">
    <source>
        <dbReference type="EMBL" id="AIC10086.1"/>
    </source>
</evidence>
<dbReference type="AlphaFoldDB" id="A0A060H9M1"/>
<dbReference type="Pfam" id="PF01841">
    <property type="entry name" value="Transglut_core"/>
    <property type="match status" value="1"/>
</dbReference>
<dbReference type="PANTHER" id="PTHR42736">
    <property type="entry name" value="PROTEIN-GLUTAMINE GAMMA-GLUTAMYLTRANSFERASE"/>
    <property type="match status" value="1"/>
</dbReference>
<protein>
    <submittedName>
        <fullName evidence="3">Membrane protein</fullName>
    </submittedName>
</protein>
<proteinExistence type="predicted"/>
<dbReference type="SUPFAM" id="SSF54001">
    <property type="entry name" value="Cysteine proteinases"/>
    <property type="match status" value="1"/>
</dbReference>
<keyword evidence="1" id="KW-0472">Membrane</keyword>
<feature type="transmembrane region" description="Helical" evidence="1">
    <location>
        <begin position="545"/>
        <end position="565"/>
    </location>
</feature>
<evidence type="ECO:0000313" key="4">
    <source>
        <dbReference type="Proteomes" id="UP000027215"/>
    </source>
</evidence>
<dbReference type="EMBL" id="CP006696">
    <property type="protein sequence ID" value="AIC10086.1"/>
    <property type="molecule type" value="Genomic_DNA"/>
</dbReference>
<dbReference type="Proteomes" id="UP000027215">
    <property type="component" value="Chromosome"/>
</dbReference>
<feature type="domain" description="Transglutaminase-like" evidence="2">
    <location>
        <begin position="404"/>
        <end position="475"/>
    </location>
</feature>
<dbReference type="RefSeq" id="WP_020852229.1">
    <property type="nucleotide sequence ID" value="NZ_CP006696.1"/>
</dbReference>
<dbReference type="InterPro" id="IPR002931">
    <property type="entry name" value="Transglutaminase-like"/>
</dbReference>
<dbReference type="InterPro" id="IPR052901">
    <property type="entry name" value="Bact_TGase-like"/>
</dbReference>
<name>A0A060H9M1_XYLFS</name>
<dbReference type="HOGENOM" id="CLU_012397_0_0_6"/>
<dbReference type="PATRIC" id="fig|155920.8.peg.1714"/>
<evidence type="ECO:0000256" key="1">
    <source>
        <dbReference type="SAM" id="Phobius"/>
    </source>
</evidence>
<keyword evidence="1" id="KW-0812">Transmembrane</keyword>
<dbReference type="InterPro" id="IPR021878">
    <property type="entry name" value="TgpA_N"/>
</dbReference>
<dbReference type="Pfam" id="PF11992">
    <property type="entry name" value="TgpA_N"/>
    <property type="match status" value="1"/>
</dbReference>
<accession>A0A060H9M1</accession>
<gene>
    <name evidence="3" type="ORF">D934_07380</name>
</gene>
<dbReference type="KEGG" id="xfs:D934_07380"/>
<feature type="transmembrane region" description="Helical" evidence="1">
    <location>
        <begin position="56"/>
        <end position="74"/>
    </location>
</feature>
<feature type="transmembrane region" description="Helical" evidence="1">
    <location>
        <begin position="129"/>
        <end position="148"/>
    </location>
</feature>
<dbReference type="InterPro" id="IPR038765">
    <property type="entry name" value="Papain-like_cys_pep_sf"/>
</dbReference>
<evidence type="ECO:0000259" key="2">
    <source>
        <dbReference type="SMART" id="SM00460"/>
    </source>
</evidence>
<dbReference type="SMART" id="SM00460">
    <property type="entry name" value="TGc"/>
    <property type="match status" value="1"/>
</dbReference>
<sequence length="685" mass="77062">MSKPGLPLPSFTSRVCALITAWLALTPLLLQMPALLSLGIVAIALAVNALSWRKAFGAPLRLLLVLTMLGMVSWQMEIRFDRDTGCAVLAAMMALKTSELHSVRDARSLLGFALFTPFSALILDQGPTTMVLALLVVPATLLSMQCLTQDQSQVPARLGRSQLSSIGQFTILGVPLTLAGFWLLPRLDAPLWGVPERAQVRPGLSDNMAPGAWIDLMSDETPALRVSFNGPTPPAGQRYWRGPVMWDFDGHSWQALPFAASLIPPTEFVPVTQHFNYRIDYEPTDQKYLVALDLPLTAPAGTRLTTERSLVADRRLSAITRWELQSASPASFQETLPPRQRQRALALPLRLNPRTVALGAQWRQEAGADDAAIVQRALNWVRTEFTYTLAATKRPELHTVDEFLFRDKAGFCEQFSSSFVVLMRASGIPARVVTGYVGGIYNNLGHYWVIRRMDAHAWAEIWLPQRGWVRVDPTAAVAPERIRDTLEDRLAQNNNDASIDSHWRLADIGDWLRHSWNNLVLGFDAKRQQQLLHSFGINHLYVSQLMMLFIAFTSVSLGLMAWWLARGERERDALLRAWHRLDRHYARLGLGRTRHEPALVWAKRIEQQYPGIGLYILSQRFTDARYSSKDFDRNLINALLQHRPHTAVSNIENTFTCSIHRSLDVGCLHDSAKTTSRTIQRNHTK</sequence>
<dbReference type="Gene3D" id="3.10.620.30">
    <property type="match status" value="1"/>
</dbReference>
<dbReference type="PANTHER" id="PTHR42736:SF1">
    <property type="entry name" value="PROTEIN-GLUTAMINE GAMMA-GLUTAMYLTRANSFERASE"/>
    <property type="match status" value="1"/>
</dbReference>
<feature type="transmembrane region" description="Helical" evidence="1">
    <location>
        <begin position="169"/>
        <end position="187"/>
    </location>
</feature>